<reference evidence="2 3" key="1">
    <citation type="submission" date="2019-03" db="EMBL/GenBank/DDBJ databases">
        <title>Genomic Encyclopedia of Type Strains, Phase IV (KMG-IV): sequencing the most valuable type-strain genomes for metagenomic binning, comparative biology and taxonomic classification.</title>
        <authorList>
            <person name="Goeker M."/>
        </authorList>
    </citation>
    <scope>NUCLEOTIDE SEQUENCE [LARGE SCALE GENOMIC DNA]</scope>
    <source>
        <strain evidence="2 3">DSM 100048</strain>
    </source>
</reference>
<evidence type="ECO:0000256" key="1">
    <source>
        <dbReference type="SAM" id="SignalP"/>
    </source>
</evidence>
<proteinExistence type="predicted"/>
<dbReference type="RefSeq" id="WP_132474728.1">
    <property type="nucleotide sequence ID" value="NZ_JBHRVM010000001.1"/>
</dbReference>
<feature type="signal peptide" evidence="1">
    <location>
        <begin position="1"/>
        <end position="22"/>
    </location>
</feature>
<organism evidence="2 3">
    <name type="scientific">Paracandidimonas soli</name>
    <dbReference type="NCBI Taxonomy" id="1917182"/>
    <lineage>
        <taxon>Bacteria</taxon>
        <taxon>Pseudomonadati</taxon>
        <taxon>Pseudomonadota</taxon>
        <taxon>Betaproteobacteria</taxon>
        <taxon>Burkholderiales</taxon>
        <taxon>Alcaligenaceae</taxon>
        <taxon>Paracandidimonas</taxon>
    </lineage>
</organism>
<evidence type="ECO:0000313" key="2">
    <source>
        <dbReference type="EMBL" id="TCV01869.1"/>
    </source>
</evidence>
<name>A0A4R3VE29_9BURK</name>
<dbReference type="EMBL" id="SMBX01000002">
    <property type="protein sequence ID" value="TCV01869.1"/>
    <property type="molecule type" value="Genomic_DNA"/>
</dbReference>
<evidence type="ECO:0000313" key="3">
    <source>
        <dbReference type="Proteomes" id="UP000294692"/>
    </source>
</evidence>
<comment type="caution">
    <text evidence="2">The sequence shown here is derived from an EMBL/GenBank/DDBJ whole genome shotgun (WGS) entry which is preliminary data.</text>
</comment>
<keyword evidence="1" id="KW-0732">Signal</keyword>
<keyword evidence="3" id="KW-1185">Reference proteome</keyword>
<feature type="chain" id="PRO_5020193145" evidence="1">
    <location>
        <begin position="23"/>
        <end position="247"/>
    </location>
</feature>
<dbReference type="Proteomes" id="UP000294692">
    <property type="component" value="Unassembled WGS sequence"/>
</dbReference>
<dbReference type="OrthoDB" id="8686971at2"/>
<dbReference type="AlphaFoldDB" id="A0A4R3VE29"/>
<accession>A0A4R3VE29</accession>
<gene>
    <name evidence="2" type="ORF">EV686_102584</name>
</gene>
<sequence>MKKRIACSGATLSETAARLLFAACVLSAVAPPANALASARLLDGGFGRMEKTEGFRWSATETQRISHMRLHTRRFLSDRALPDSARRLSQSGTFTRMLLAPAMIQLSGIDANWHWVAHLETAESGTAGYVSALEISPSAIPRKVDRRDASGFSLTDANALLDHVSWPGGIGIAQQVLHVGASHAHMLAYLQRRLRGEGWGTDALLSSAADGYSSWQRHGERLVLLPDALGEGSLLYHSRLAVASEGE</sequence>
<protein>
    <submittedName>
        <fullName evidence="2">Uncharacterized protein</fullName>
    </submittedName>
</protein>